<accession>A0A4Q7CK11</accession>
<evidence type="ECO:0000256" key="3">
    <source>
        <dbReference type="ARBA" id="ARBA00022679"/>
    </source>
</evidence>
<keyword evidence="2 6" id="KW-0762">Sugar transport</keyword>
<dbReference type="Pfam" id="PF00358">
    <property type="entry name" value="PTS_EIIA_1"/>
    <property type="match status" value="1"/>
</dbReference>
<keyword evidence="4" id="KW-0598">Phosphotransferase system</keyword>
<dbReference type="EMBL" id="RQTE01000866">
    <property type="protein sequence ID" value="RZH96432.1"/>
    <property type="molecule type" value="Genomic_DNA"/>
</dbReference>
<protein>
    <submittedName>
        <fullName evidence="6">PTS glucose transporter subunit IICBA</fullName>
    </submittedName>
</protein>
<evidence type="ECO:0000313" key="6">
    <source>
        <dbReference type="EMBL" id="RZH96432.1"/>
    </source>
</evidence>
<reference evidence="6 7" key="1">
    <citation type="submission" date="2018-11" db="EMBL/GenBank/DDBJ databases">
        <title>Genomic profiling of Staphylococcus species from a Poultry farm system in KwaZulu-Natal, South Africa.</title>
        <authorList>
            <person name="Amoako D.G."/>
            <person name="Somboro A.M."/>
            <person name="Abia A.L.K."/>
            <person name="Bester L.A."/>
            <person name="Essack S.Y."/>
        </authorList>
    </citation>
    <scope>NUCLEOTIDE SEQUENCE [LARGE SCALE GENOMIC DNA]</scope>
    <source>
        <strain evidence="6 7">SA11</strain>
    </source>
</reference>
<evidence type="ECO:0000313" key="7">
    <source>
        <dbReference type="Proteomes" id="UP000293854"/>
    </source>
</evidence>
<dbReference type="Gene3D" id="2.70.70.10">
    <property type="entry name" value="Glucose Permease (Domain IIA)"/>
    <property type="match status" value="1"/>
</dbReference>
<dbReference type="GO" id="GO:0016740">
    <property type="term" value="F:transferase activity"/>
    <property type="evidence" value="ECO:0007669"/>
    <property type="project" value="UniProtKB-KW"/>
</dbReference>
<evidence type="ECO:0000256" key="2">
    <source>
        <dbReference type="ARBA" id="ARBA00022597"/>
    </source>
</evidence>
<sequence length="96" mass="10070">KLKQLGEAGGLEVGNNMRAIFGPKADQIKHDMQHIKDGEMTSPAEITVTEDGDVETAEIVAEGGALIYAPITGEAVDLSEVPDKVFSAKMMGDGIA</sequence>
<comment type="caution">
    <text evidence="6">The sequence shown here is derived from an EMBL/GenBank/DDBJ whole genome shotgun (WGS) entry which is preliminary data.</text>
</comment>
<feature type="non-terminal residue" evidence="6">
    <location>
        <position position="96"/>
    </location>
</feature>
<dbReference type="RefSeq" id="WP_207214795.1">
    <property type="nucleotide sequence ID" value="NZ_RQTE01000866.1"/>
</dbReference>
<feature type="non-terminal residue" evidence="6">
    <location>
        <position position="1"/>
    </location>
</feature>
<keyword evidence="3" id="KW-0808">Transferase</keyword>
<dbReference type="InterPro" id="IPR011055">
    <property type="entry name" value="Dup_hybrid_motif"/>
</dbReference>
<gene>
    <name evidence="6" type="ORF">EIG99_15570</name>
</gene>
<dbReference type="AlphaFoldDB" id="A0A4Q7CK11"/>
<organism evidence="6 7">
    <name type="scientific">Staphylococcus condimenti</name>
    <dbReference type="NCBI Taxonomy" id="70255"/>
    <lineage>
        <taxon>Bacteria</taxon>
        <taxon>Bacillati</taxon>
        <taxon>Bacillota</taxon>
        <taxon>Bacilli</taxon>
        <taxon>Bacillales</taxon>
        <taxon>Staphylococcaceae</taxon>
        <taxon>Staphylococcus</taxon>
    </lineage>
</organism>
<feature type="domain" description="PTS EIIA type-1" evidence="5">
    <location>
        <begin position="67"/>
        <end position="96"/>
    </location>
</feature>
<dbReference type="SUPFAM" id="SSF51261">
    <property type="entry name" value="Duplicated hybrid motif"/>
    <property type="match status" value="1"/>
</dbReference>
<dbReference type="GO" id="GO:0009401">
    <property type="term" value="P:phosphoenolpyruvate-dependent sugar phosphotransferase system"/>
    <property type="evidence" value="ECO:0007669"/>
    <property type="project" value="UniProtKB-KW"/>
</dbReference>
<evidence type="ECO:0000256" key="1">
    <source>
        <dbReference type="ARBA" id="ARBA00022448"/>
    </source>
</evidence>
<dbReference type="Proteomes" id="UP000293854">
    <property type="component" value="Unassembled WGS sequence"/>
</dbReference>
<keyword evidence="1" id="KW-0813">Transport</keyword>
<name>A0A4Q7CK11_9STAP</name>
<evidence type="ECO:0000256" key="4">
    <source>
        <dbReference type="ARBA" id="ARBA00022683"/>
    </source>
</evidence>
<dbReference type="InterPro" id="IPR001127">
    <property type="entry name" value="PTS_EIIA_1_perm"/>
</dbReference>
<evidence type="ECO:0000259" key="5">
    <source>
        <dbReference type="Pfam" id="PF00358"/>
    </source>
</evidence>
<proteinExistence type="predicted"/>